<sequence>MITHLVDDDPDSHAVKIGKYLLTNGTTSQLLIPESGECDLRSDKGELYVSEEGSVSPEDTLVGELIDHEKVRWKAEVLAALFLPYEVDIIQSIPLSSHLPEDKLVWAETSNGKFNVCSAYTVATRLSSNPNSGTSSDMGQGRQFWKRLWALPLPHKTRHFAWRACRDILPTKANLQKCKVVQDSLCDGCRLEVETTSHIFISYPRAREVWACSKIVLPGGAFSMNSFYDLMWKMVMVDHIDVDMVARVVILAWAMWYHRNEDWEPRESQVTCFVVGQHPIWRNIVLLQ</sequence>
<evidence type="ECO:0000313" key="3">
    <source>
        <dbReference type="Proteomes" id="UP001459277"/>
    </source>
</evidence>
<dbReference type="AlphaFoldDB" id="A0AAW2D786"/>
<evidence type="ECO:0000313" key="2">
    <source>
        <dbReference type="EMBL" id="KAL0006221.1"/>
    </source>
</evidence>
<gene>
    <name evidence="2" type="ORF">SO802_013782</name>
</gene>
<dbReference type="Pfam" id="PF13966">
    <property type="entry name" value="zf-RVT"/>
    <property type="match status" value="1"/>
</dbReference>
<dbReference type="Proteomes" id="UP001459277">
    <property type="component" value="Unassembled WGS sequence"/>
</dbReference>
<dbReference type="EMBL" id="JAZDWU010000004">
    <property type="protein sequence ID" value="KAL0006221.1"/>
    <property type="molecule type" value="Genomic_DNA"/>
</dbReference>
<proteinExistence type="predicted"/>
<comment type="caution">
    <text evidence="2">The sequence shown here is derived from an EMBL/GenBank/DDBJ whole genome shotgun (WGS) entry which is preliminary data.</text>
</comment>
<feature type="domain" description="Reverse transcriptase zinc-binding" evidence="1">
    <location>
        <begin position="140"/>
        <end position="210"/>
    </location>
</feature>
<accession>A0AAW2D786</accession>
<evidence type="ECO:0000259" key="1">
    <source>
        <dbReference type="Pfam" id="PF13966"/>
    </source>
</evidence>
<dbReference type="InterPro" id="IPR026960">
    <property type="entry name" value="RVT-Znf"/>
</dbReference>
<name>A0AAW2D786_9ROSI</name>
<reference evidence="2 3" key="1">
    <citation type="submission" date="2024-01" db="EMBL/GenBank/DDBJ databases">
        <title>A telomere-to-telomere, gap-free genome of sweet tea (Lithocarpus litseifolius).</title>
        <authorList>
            <person name="Zhou J."/>
        </authorList>
    </citation>
    <scope>NUCLEOTIDE SEQUENCE [LARGE SCALE GENOMIC DNA]</scope>
    <source>
        <strain evidence="2">Zhou-2022a</strain>
        <tissue evidence="2">Leaf</tissue>
    </source>
</reference>
<keyword evidence="3" id="KW-1185">Reference proteome</keyword>
<organism evidence="2 3">
    <name type="scientific">Lithocarpus litseifolius</name>
    <dbReference type="NCBI Taxonomy" id="425828"/>
    <lineage>
        <taxon>Eukaryota</taxon>
        <taxon>Viridiplantae</taxon>
        <taxon>Streptophyta</taxon>
        <taxon>Embryophyta</taxon>
        <taxon>Tracheophyta</taxon>
        <taxon>Spermatophyta</taxon>
        <taxon>Magnoliopsida</taxon>
        <taxon>eudicotyledons</taxon>
        <taxon>Gunneridae</taxon>
        <taxon>Pentapetalae</taxon>
        <taxon>rosids</taxon>
        <taxon>fabids</taxon>
        <taxon>Fagales</taxon>
        <taxon>Fagaceae</taxon>
        <taxon>Lithocarpus</taxon>
    </lineage>
</organism>
<protein>
    <recommendedName>
        <fullName evidence="1">Reverse transcriptase zinc-binding domain-containing protein</fullName>
    </recommendedName>
</protein>